<evidence type="ECO:0000256" key="1">
    <source>
        <dbReference type="SAM" id="MobiDB-lite"/>
    </source>
</evidence>
<feature type="compositionally biased region" description="Low complexity" evidence="1">
    <location>
        <begin position="1"/>
        <end position="13"/>
    </location>
</feature>
<gene>
    <name evidence="2" type="ORF">U9M48_026090</name>
</gene>
<protein>
    <submittedName>
        <fullName evidence="2">Uncharacterized protein</fullName>
    </submittedName>
</protein>
<accession>A0AAQ3TS53</accession>
<dbReference type="AlphaFoldDB" id="A0AAQ3TS53"/>
<dbReference type="PANTHER" id="PTHR48237">
    <property type="entry name" value="GAMMA-TUBULIN COMPLEX COMPONENT"/>
    <property type="match status" value="1"/>
</dbReference>
<dbReference type="EMBL" id="CP144750">
    <property type="protein sequence ID" value="WVZ78364.1"/>
    <property type="molecule type" value="Genomic_DNA"/>
</dbReference>
<feature type="region of interest" description="Disordered" evidence="1">
    <location>
        <begin position="115"/>
        <end position="158"/>
    </location>
</feature>
<name>A0AAQ3TS53_PASNO</name>
<sequence>MAPPRAAAAAAARARARARAGSDYSESSKPRQDVDARWLETLSEPELDVLISLKELAFTQASNAGFPTDLADRIFHLRALRALAIVLLQESKERLGRASANTKLLERLALLNDPAEGEDEVVMPRPNASVHKKRKQMQEGFDDGDGAQSPKRPRAREE</sequence>
<evidence type="ECO:0000313" key="2">
    <source>
        <dbReference type="EMBL" id="WVZ78364.1"/>
    </source>
</evidence>
<reference evidence="2 3" key="1">
    <citation type="submission" date="2024-02" db="EMBL/GenBank/DDBJ databases">
        <title>High-quality chromosome-scale genome assembly of Pensacola bahiagrass (Paspalum notatum Flugge var. saurae).</title>
        <authorList>
            <person name="Vega J.M."/>
            <person name="Podio M."/>
            <person name="Orjuela J."/>
            <person name="Siena L.A."/>
            <person name="Pessino S.C."/>
            <person name="Combes M.C."/>
            <person name="Mariac C."/>
            <person name="Albertini E."/>
            <person name="Pupilli F."/>
            <person name="Ortiz J.P.A."/>
            <person name="Leblanc O."/>
        </authorList>
    </citation>
    <scope>NUCLEOTIDE SEQUENCE [LARGE SCALE GENOMIC DNA]</scope>
    <source>
        <strain evidence="2">R1</strain>
        <tissue evidence="2">Leaf</tissue>
    </source>
</reference>
<dbReference type="Proteomes" id="UP001341281">
    <property type="component" value="Chromosome 06"/>
</dbReference>
<organism evidence="2 3">
    <name type="scientific">Paspalum notatum var. saurae</name>
    <dbReference type="NCBI Taxonomy" id="547442"/>
    <lineage>
        <taxon>Eukaryota</taxon>
        <taxon>Viridiplantae</taxon>
        <taxon>Streptophyta</taxon>
        <taxon>Embryophyta</taxon>
        <taxon>Tracheophyta</taxon>
        <taxon>Spermatophyta</taxon>
        <taxon>Magnoliopsida</taxon>
        <taxon>Liliopsida</taxon>
        <taxon>Poales</taxon>
        <taxon>Poaceae</taxon>
        <taxon>PACMAD clade</taxon>
        <taxon>Panicoideae</taxon>
        <taxon>Andropogonodae</taxon>
        <taxon>Paspaleae</taxon>
        <taxon>Paspalinae</taxon>
        <taxon>Paspalum</taxon>
    </lineage>
</organism>
<evidence type="ECO:0000313" key="3">
    <source>
        <dbReference type="Proteomes" id="UP001341281"/>
    </source>
</evidence>
<keyword evidence="3" id="KW-1185">Reference proteome</keyword>
<feature type="region of interest" description="Disordered" evidence="1">
    <location>
        <begin position="1"/>
        <end position="33"/>
    </location>
</feature>
<dbReference type="PANTHER" id="PTHR48237:SF1">
    <property type="entry name" value="SPC97_SPC98 FAMILY OF SPINDLE POLE BODY (SBP) COMPONENT"/>
    <property type="match status" value="1"/>
</dbReference>
<proteinExistence type="predicted"/>